<keyword evidence="4" id="KW-1185">Reference proteome</keyword>
<dbReference type="GO" id="GO:0008270">
    <property type="term" value="F:zinc ion binding"/>
    <property type="evidence" value="ECO:0007669"/>
    <property type="project" value="UniProtKB-KW"/>
</dbReference>
<comment type="caution">
    <text evidence="3">The sequence shown here is derived from an EMBL/GenBank/DDBJ whole genome shotgun (WGS) entry which is preliminary data.</text>
</comment>
<keyword evidence="1" id="KW-0479">Metal-binding</keyword>
<accession>A0A371EBZ3</accession>
<protein>
    <recommendedName>
        <fullName evidence="2">SWIM-type domain-containing protein</fullName>
    </recommendedName>
</protein>
<keyword evidence="1" id="KW-0863">Zinc-finger</keyword>
<organism evidence="3 4">
    <name type="scientific">Mucuna pruriens</name>
    <name type="common">Velvet bean</name>
    <name type="synonym">Dolichos pruriens</name>
    <dbReference type="NCBI Taxonomy" id="157652"/>
    <lineage>
        <taxon>Eukaryota</taxon>
        <taxon>Viridiplantae</taxon>
        <taxon>Streptophyta</taxon>
        <taxon>Embryophyta</taxon>
        <taxon>Tracheophyta</taxon>
        <taxon>Spermatophyta</taxon>
        <taxon>Magnoliopsida</taxon>
        <taxon>eudicotyledons</taxon>
        <taxon>Gunneridae</taxon>
        <taxon>Pentapetalae</taxon>
        <taxon>rosids</taxon>
        <taxon>fabids</taxon>
        <taxon>Fabales</taxon>
        <taxon>Fabaceae</taxon>
        <taxon>Papilionoideae</taxon>
        <taxon>50 kb inversion clade</taxon>
        <taxon>NPAAA clade</taxon>
        <taxon>indigoferoid/millettioid clade</taxon>
        <taxon>Phaseoleae</taxon>
        <taxon>Mucuna</taxon>
    </lineage>
</organism>
<feature type="non-terminal residue" evidence="3">
    <location>
        <position position="1"/>
    </location>
</feature>
<feature type="domain" description="SWIM-type" evidence="2">
    <location>
        <begin position="81"/>
        <end position="113"/>
    </location>
</feature>
<dbReference type="Pfam" id="PF04434">
    <property type="entry name" value="SWIM"/>
    <property type="match status" value="1"/>
</dbReference>
<sequence length="168" mass="19196">MKWSLAHDDEGCRYGHMTINLSECVNEVLKGARNLPITSLVKCMYDRLIEYFVQRRAEPRSKFGGVVKAFNLIIKRGGQTWIIVLNTQKCECGAFQVFRYTCSHAITASTHFFFVVFYSTKNIIDAYSRQWFSIDNDANILTSSGPQVVLNQSIIRGKGHPKLNTHKK</sequence>
<dbReference type="Proteomes" id="UP000257109">
    <property type="component" value="Unassembled WGS sequence"/>
</dbReference>
<gene>
    <name evidence="3" type="ORF">CR513_58053</name>
</gene>
<name>A0A371EBZ3_MUCPR</name>
<dbReference type="InterPro" id="IPR007527">
    <property type="entry name" value="Znf_SWIM"/>
</dbReference>
<evidence type="ECO:0000313" key="3">
    <source>
        <dbReference type="EMBL" id="RDX63514.1"/>
    </source>
</evidence>
<keyword evidence="1" id="KW-0862">Zinc</keyword>
<dbReference type="EMBL" id="QJKJ01014856">
    <property type="protein sequence ID" value="RDX63514.1"/>
    <property type="molecule type" value="Genomic_DNA"/>
</dbReference>
<dbReference type="PROSITE" id="PS50966">
    <property type="entry name" value="ZF_SWIM"/>
    <property type="match status" value="1"/>
</dbReference>
<proteinExistence type="predicted"/>
<evidence type="ECO:0000256" key="1">
    <source>
        <dbReference type="PROSITE-ProRule" id="PRU00325"/>
    </source>
</evidence>
<dbReference type="AlphaFoldDB" id="A0A371EBZ3"/>
<evidence type="ECO:0000313" key="4">
    <source>
        <dbReference type="Proteomes" id="UP000257109"/>
    </source>
</evidence>
<dbReference type="OrthoDB" id="1434016at2759"/>
<reference evidence="3" key="1">
    <citation type="submission" date="2018-05" db="EMBL/GenBank/DDBJ databases">
        <title>Draft genome of Mucuna pruriens seed.</title>
        <authorList>
            <person name="Nnadi N.E."/>
            <person name="Vos R."/>
            <person name="Hasami M.H."/>
            <person name="Devisetty U.K."/>
            <person name="Aguiy J.C."/>
        </authorList>
    </citation>
    <scope>NUCLEOTIDE SEQUENCE [LARGE SCALE GENOMIC DNA]</scope>
    <source>
        <strain evidence="3">JCA_2017</strain>
    </source>
</reference>
<evidence type="ECO:0000259" key="2">
    <source>
        <dbReference type="PROSITE" id="PS50966"/>
    </source>
</evidence>